<dbReference type="PANTHER" id="PTHR19446">
    <property type="entry name" value="REVERSE TRANSCRIPTASES"/>
    <property type="match status" value="1"/>
</dbReference>
<dbReference type="Pfam" id="PF00443">
    <property type="entry name" value="UCH"/>
    <property type="match status" value="1"/>
</dbReference>
<evidence type="ECO:0000313" key="5">
    <source>
        <dbReference type="Proteomes" id="UP000186817"/>
    </source>
</evidence>
<dbReference type="EMBL" id="LSRX01001392">
    <property type="protein sequence ID" value="OLP80297.1"/>
    <property type="molecule type" value="Genomic_DNA"/>
</dbReference>
<accession>A0A1Q9CBU8</accession>
<comment type="caution">
    <text evidence="4">The sequence shown here is derived from an EMBL/GenBank/DDBJ whole genome shotgun (WGS) entry which is preliminary data.</text>
</comment>
<evidence type="ECO:0000259" key="3">
    <source>
        <dbReference type="PROSITE" id="PS50878"/>
    </source>
</evidence>
<evidence type="ECO:0000256" key="2">
    <source>
        <dbReference type="SAM" id="SignalP"/>
    </source>
</evidence>
<reference evidence="4 5" key="1">
    <citation type="submission" date="2016-02" db="EMBL/GenBank/DDBJ databases">
        <title>Genome analysis of coral dinoflagellate symbionts highlights evolutionary adaptations to a symbiotic lifestyle.</title>
        <authorList>
            <person name="Aranda M."/>
            <person name="Li Y."/>
            <person name="Liew Y.J."/>
            <person name="Baumgarten S."/>
            <person name="Simakov O."/>
            <person name="Wilson M."/>
            <person name="Piel J."/>
            <person name="Ashoor H."/>
            <person name="Bougouffa S."/>
            <person name="Bajic V.B."/>
            <person name="Ryu T."/>
            <person name="Ravasi T."/>
            <person name="Bayer T."/>
            <person name="Micklem G."/>
            <person name="Kim H."/>
            <person name="Bhak J."/>
            <person name="Lajeunesse T.C."/>
            <person name="Voolstra C.R."/>
        </authorList>
    </citation>
    <scope>NUCLEOTIDE SEQUENCE [LARGE SCALE GENOMIC DNA]</scope>
    <source>
        <strain evidence="4 5">CCMP2467</strain>
    </source>
</reference>
<gene>
    <name evidence="4" type="primary">Pol</name>
    <name evidence="4" type="ORF">AK812_SmicGene39313</name>
</gene>
<dbReference type="OrthoDB" id="413809at2759"/>
<feature type="compositionally biased region" description="Polar residues" evidence="1">
    <location>
        <begin position="878"/>
        <end position="897"/>
    </location>
</feature>
<feature type="chain" id="PRO_5013226197" evidence="2">
    <location>
        <begin position="18"/>
        <end position="1927"/>
    </location>
</feature>
<proteinExistence type="predicted"/>
<dbReference type="Gene3D" id="3.40.50.300">
    <property type="entry name" value="P-loop containing nucleotide triphosphate hydrolases"/>
    <property type="match status" value="1"/>
</dbReference>
<organism evidence="4 5">
    <name type="scientific">Symbiodinium microadriaticum</name>
    <name type="common">Dinoflagellate</name>
    <name type="synonym">Zooxanthella microadriatica</name>
    <dbReference type="NCBI Taxonomy" id="2951"/>
    <lineage>
        <taxon>Eukaryota</taxon>
        <taxon>Sar</taxon>
        <taxon>Alveolata</taxon>
        <taxon>Dinophyceae</taxon>
        <taxon>Suessiales</taxon>
        <taxon>Symbiodiniaceae</taxon>
        <taxon>Symbiodinium</taxon>
    </lineage>
</organism>
<dbReference type="InterPro" id="IPR000477">
    <property type="entry name" value="RT_dom"/>
</dbReference>
<sequence>MVFMLLRFYMIFHFWNAWIGTVLQPHMDLHIWPAQVLQKNLGTSDSTSQPVAASELFGVRATAYLEGLSDQLTLQTLYANVSVSSHKGLLSGAGNQPLLSEAQPGLNCFRIACQWCFAPQELHLHGKHTLACGLVCFCITLILHPFVIHCLSATLLSDDDCLHRSHCLDYSVTLQMRYIMDDLCVCVFLEPAFQFCCLALVERCLLWLMMGPWLRFHNWRSWAVRTPNEGVKRMQTSSLVLAFTPENQSSGKRAFRRACARAERFGWTMYRGIPRSYRVGLCIFELMVVCHLTSLTWTLPNIPLQVFQPKPDRPFHQAAVLLQRVPGLADRYREALREEVHKHPLDEALTKAWRQVAPQTVPTPTVQLSWQQPATKGQLQLMWTNRAAYVALRAQYGGVKPAIFMRSRVSVMIRLWRHFVSYQRAHRALQARSRNRHNERIQRHIAAAQQAIDGDRPHILYGVIKKLAPRVNRTRLQIRSQEGHILTASQEVEELRKFFGDLYMEGAAAFDPSFMSRLPLPTADELHTALRHLPVSKASLPSAPPAALWAVAADILAPVLHDSLQAATTPAEWPAFWHWAHLHLMAKKPSAHRPEDLRPISLLHPVAKSFAWALNKQVLWYAWDSLASDPQYAYLQGRGVDSALDSAFLHCHEARMLMKSQIPNVFDKRAGKVKHSCCGAITLSLDMAKAFDKVDWARLHNALLQSRVPEPLAALIISVHRQVQMRIMMNDIGANVDTRRGLRQGCTLAPTLWNIYVHHLLDELRRRITHEAVSQHTTVFADDFLLQKIFVDRAGLLAAVGMFEQLLSVIRLFGLDCSYDKSAVLVVTQGYAGQREFRSMPEMDADAEMLTMFAGLLPAVQALQGTGTAQPDKKRRTQQQLTRAGTKNQQRTNTSRFSQNEDVQTLLQLLLRLTFRQEDELSLLRLDKAFCLLLEVKGEVSVFPTLAAVANEWKRLKQEDATKLQLPLRTVLFNSLLTELLARLRLVVQQETTLTKTREAQWTEDVNGALCWCYQVWDPQQGKNLPHPTKASVEVLTLLEELKRLSLREGLLHRFHSTRPLVSEPLHQATFLLQVSLRGQEANRAHELLSLLADCAFWRLLNGRLRPERSNAARWQRSSSSSWHSPRGQWIAIDMGLRQVVDRHSTLHPIILDLPVGEHLLQDLVEAWSAADCVCGLTQAPQCLVLQVRRFHFEGALLCKTFAPVAVVDKHLQIPICNAETLERGTQPYRVSAVIQHTGPSLSAGHYQACLDDGGESWLLTDDNRSRRTSADTSDARYGTEYQKHLDGLWAVHRKLWAVVKTMSNLSDHWAVEWPARCAYWKQTESFFERLSYPVYTSYVDGCAAGLLGNDGLPIAKRWRVMVFKDAMVRLPFDEGQLLVALLVSAQKSFTLGRRNAPLLLPLVDKMGPVNKRLLSQILCARGRYCGCLIGMEFYNPLPTDTLKEVSCAPSRSEHQASMRVRRTGSDRRLVPKFKGHAGEGAAKSVGGSVVAYRRSYAGAGSCSVQSQHPTISACASIEGFHVSSVRVQDLTVPLRPLQLHLSLLDLLRIPAAMAAAPEAAALPATPPKAPGRGACLQGKAAARQEVSEHVDLLQRGLMLNKDAGAGALATGSSFGSTLTPLPMTWFHVVQGGSIANMLVHMPGFCPGVPLNVSVGKDDFGGSCYLKHFIEACPGLCDQTHFRCPPSLAECVGSRYPEQKGHLVGMFRQPEQRILSEYYDYKEELFFPGAPLLCNYTQHPHKLDPEEVPPVLEYAELVRGEVVFQLVGDCSPGDHMLGNRWAMRDEWRTQSNAEEAARRVREGFAFVGIMEEWDLSICLFHKIFGGPCRADDFANEHPTPNASKTAEGVYDTAPLQGFHDEPQKFWVARLKTEQDLDGIVYQQKRGVSPDCFCCCAESVDGKEICYLTAGQTCCFRANLEIAVENMQ</sequence>
<dbReference type="InterPro" id="IPR027417">
    <property type="entry name" value="P-loop_NTPase"/>
</dbReference>
<protein>
    <submittedName>
        <fullName evidence="4">LINE-1 retrotransposable element ORF2 protein</fullName>
    </submittedName>
</protein>
<keyword evidence="2" id="KW-0732">Signal</keyword>
<feature type="region of interest" description="Disordered" evidence="1">
    <location>
        <begin position="866"/>
        <end position="897"/>
    </location>
</feature>
<dbReference type="GO" id="GO:0016579">
    <property type="term" value="P:protein deubiquitination"/>
    <property type="evidence" value="ECO:0007669"/>
    <property type="project" value="InterPro"/>
</dbReference>
<evidence type="ECO:0000256" key="1">
    <source>
        <dbReference type="SAM" id="MobiDB-lite"/>
    </source>
</evidence>
<dbReference type="PROSITE" id="PS50878">
    <property type="entry name" value="RT_POL"/>
    <property type="match status" value="1"/>
</dbReference>
<keyword evidence="5" id="KW-1185">Reference proteome</keyword>
<feature type="domain" description="Reverse transcriptase" evidence="3">
    <location>
        <begin position="566"/>
        <end position="858"/>
    </location>
</feature>
<feature type="signal peptide" evidence="2">
    <location>
        <begin position="1"/>
        <end position="17"/>
    </location>
</feature>
<dbReference type="InterPro" id="IPR038765">
    <property type="entry name" value="Papain-like_cys_pep_sf"/>
</dbReference>
<dbReference type="SUPFAM" id="SSF54001">
    <property type="entry name" value="Cysteine proteinases"/>
    <property type="match status" value="1"/>
</dbReference>
<dbReference type="InterPro" id="IPR001394">
    <property type="entry name" value="Peptidase_C19_UCH"/>
</dbReference>
<dbReference type="CDD" id="cd02257">
    <property type="entry name" value="Peptidase_C19"/>
    <property type="match status" value="1"/>
</dbReference>
<name>A0A1Q9CBU8_SYMMI</name>
<dbReference type="Proteomes" id="UP000186817">
    <property type="component" value="Unassembled WGS sequence"/>
</dbReference>
<evidence type="ECO:0000313" key="4">
    <source>
        <dbReference type="EMBL" id="OLP80297.1"/>
    </source>
</evidence>
<dbReference type="Pfam" id="PF00078">
    <property type="entry name" value="RVT_1"/>
    <property type="match status" value="1"/>
</dbReference>
<dbReference type="Gene3D" id="3.90.70.10">
    <property type="entry name" value="Cysteine proteinases"/>
    <property type="match status" value="1"/>
</dbReference>
<dbReference type="GO" id="GO:0004843">
    <property type="term" value="F:cysteine-type deubiquitinase activity"/>
    <property type="evidence" value="ECO:0007669"/>
    <property type="project" value="InterPro"/>
</dbReference>